<dbReference type="EMBL" id="KN839863">
    <property type="protein sequence ID" value="KIJ61320.1"/>
    <property type="molecule type" value="Genomic_DNA"/>
</dbReference>
<dbReference type="AlphaFoldDB" id="A0A0C9VTJ9"/>
<dbReference type="InterPro" id="IPR015671">
    <property type="entry name" value="GSCR1_dom"/>
</dbReference>
<feature type="region of interest" description="Disordered" evidence="2">
    <location>
        <begin position="1"/>
        <end position="66"/>
    </location>
</feature>
<feature type="compositionally biased region" description="Polar residues" evidence="2">
    <location>
        <begin position="19"/>
        <end position="64"/>
    </location>
</feature>
<protein>
    <recommendedName>
        <fullName evidence="3">GLTSCR protein conserved domain-containing protein</fullName>
    </recommendedName>
</protein>
<feature type="compositionally biased region" description="Polar residues" evidence="2">
    <location>
        <begin position="390"/>
        <end position="402"/>
    </location>
</feature>
<feature type="compositionally biased region" description="Low complexity" evidence="2">
    <location>
        <begin position="403"/>
        <end position="420"/>
    </location>
</feature>
<evidence type="ECO:0000313" key="4">
    <source>
        <dbReference type="EMBL" id="KIJ61320.1"/>
    </source>
</evidence>
<proteinExistence type="predicted"/>
<evidence type="ECO:0000313" key="5">
    <source>
        <dbReference type="Proteomes" id="UP000053820"/>
    </source>
</evidence>
<feature type="region of interest" description="Disordered" evidence="2">
    <location>
        <begin position="390"/>
        <end position="429"/>
    </location>
</feature>
<evidence type="ECO:0000259" key="3">
    <source>
        <dbReference type="Pfam" id="PF15249"/>
    </source>
</evidence>
<accession>A0A0C9VTJ9</accession>
<keyword evidence="5" id="KW-1185">Reference proteome</keyword>
<keyword evidence="1" id="KW-0175">Coiled coil</keyword>
<feature type="domain" description="GLTSCR protein conserved" evidence="3">
    <location>
        <begin position="99"/>
        <end position="213"/>
    </location>
</feature>
<dbReference type="OrthoDB" id="2556847at2759"/>
<organism evidence="4 5">
    <name type="scientific">Hydnomerulius pinastri MD-312</name>
    <dbReference type="NCBI Taxonomy" id="994086"/>
    <lineage>
        <taxon>Eukaryota</taxon>
        <taxon>Fungi</taxon>
        <taxon>Dikarya</taxon>
        <taxon>Basidiomycota</taxon>
        <taxon>Agaricomycotina</taxon>
        <taxon>Agaricomycetes</taxon>
        <taxon>Agaricomycetidae</taxon>
        <taxon>Boletales</taxon>
        <taxon>Boletales incertae sedis</taxon>
        <taxon>Leucogyrophana</taxon>
    </lineage>
</organism>
<feature type="compositionally biased region" description="Polar residues" evidence="2">
    <location>
        <begin position="1"/>
        <end position="10"/>
    </location>
</feature>
<name>A0A0C9VTJ9_9AGAM</name>
<sequence length="429" mass="45665">MFSPQDSFSVHSFPLKPVEQSSQGASWSSNDALSRNLPNSPQSAVAGPSTSPVSQATPSLTSPEGSVVNFAAYPKNRTDEELQVIQQTAAGFAACLAADHAAVLYPDVDTPFMDAADVVNRLLPYHVFQQPDEDLKSLLDRKRSKGKEKAKHDELREEIEETRFALSCHRRLKILQDRFRRAKIKTGTRPSPDDQGYILAQSILEVERSETAAVSSELRSARNELDAIQREKRAMTATAAAHPTVTTFRPAYYQPATPSTYYRTYPYAYTQPYSTAGATTSTFYSAPPTTAQPPVAGTSYTPSTSPIPVQLPVTSLSALHALGIVPIPATSLPPPDQPQPAAVLKGSTSNGAMLSLEINVSLLQSGQMSGLAVLLNSLMSRGVGSGQAVATATARSSEQTTGQAQQSSVTPAAASTTPVAIQKEGDGTG</sequence>
<gene>
    <name evidence="4" type="ORF">HYDPIDRAFT_116082</name>
</gene>
<evidence type="ECO:0000256" key="2">
    <source>
        <dbReference type="SAM" id="MobiDB-lite"/>
    </source>
</evidence>
<feature type="coiled-coil region" evidence="1">
    <location>
        <begin position="211"/>
        <end position="238"/>
    </location>
</feature>
<reference evidence="4 5" key="1">
    <citation type="submission" date="2014-04" db="EMBL/GenBank/DDBJ databases">
        <title>Evolutionary Origins and Diversification of the Mycorrhizal Mutualists.</title>
        <authorList>
            <consortium name="DOE Joint Genome Institute"/>
            <consortium name="Mycorrhizal Genomics Consortium"/>
            <person name="Kohler A."/>
            <person name="Kuo A."/>
            <person name="Nagy L.G."/>
            <person name="Floudas D."/>
            <person name="Copeland A."/>
            <person name="Barry K.W."/>
            <person name="Cichocki N."/>
            <person name="Veneault-Fourrey C."/>
            <person name="LaButti K."/>
            <person name="Lindquist E.A."/>
            <person name="Lipzen A."/>
            <person name="Lundell T."/>
            <person name="Morin E."/>
            <person name="Murat C."/>
            <person name="Riley R."/>
            <person name="Ohm R."/>
            <person name="Sun H."/>
            <person name="Tunlid A."/>
            <person name="Henrissat B."/>
            <person name="Grigoriev I.V."/>
            <person name="Hibbett D.S."/>
            <person name="Martin F."/>
        </authorList>
    </citation>
    <scope>NUCLEOTIDE SEQUENCE [LARGE SCALE GENOMIC DNA]</scope>
    <source>
        <strain evidence="4 5">MD-312</strain>
    </source>
</reference>
<dbReference type="HOGENOM" id="CLU_038167_0_0_1"/>
<dbReference type="Proteomes" id="UP000053820">
    <property type="component" value="Unassembled WGS sequence"/>
</dbReference>
<dbReference type="Pfam" id="PF15249">
    <property type="entry name" value="GLTSCR1"/>
    <property type="match status" value="1"/>
</dbReference>
<evidence type="ECO:0000256" key="1">
    <source>
        <dbReference type="SAM" id="Coils"/>
    </source>
</evidence>